<dbReference type="AlphaFoldDB" id="A0AAN6LU20"/>
<accession>A0AAN6LU20</accession>
<dbReference type="InterPro" id="IPR029033">
    <property type="entry name" value="His_PPase_superfam"/>
</dbReference>
<dbReference type="SMART" id="SM00855">
    <property type="entry name" value="PGAM"/>
    <property type="match status" value="1"/>
</dbReference>
<dbReference type="Gene3D" id="3.40.50.1240">
    <property type="entry name" value="Phosphoglycerate mutase-like"/>
    <property type="match status" value="1"/>
</dbReference>
<dbReference type="CDD" id="cd07067">
    <property type="entry name" value="HP_PGM_like"/>
    <property type="match status" value="1"/>
</dbReference>
<proteinExistence type="predicted"/>
<dbReference type="SUPFAM" id="SSF53254">
    <property type="entry name" value="Phosphoglycerate mutase-like"/>
    <property type="match status" value="1"/>
</dbReference>
<comment type="caution">
    <text evidence="1">The sequence shown here is derived from an EMBL/GenBank/DDBJ whole genome shotgun (WGS) entry which is preliminary data.</text>
</comment>
<evidence type="ECO:0000313" key="1">
    <source>
        <dbReference type="EMBL" id="KAK3202755.1"/>
    </source>
</evidence>
<dbReference type="PANTHER" id="PTHR16469:SF51">
    <property type="entry name" value="TRANSCRIPTION FACTOR TAU 55 KDA SUBUNIT"/>
    <property type="match status" value="1"/>
</dbReference>
<gene>
    <name evidence="1" type="ORF">GRF29_154g613245</name>
</gene>
<name>A0AAN6LU20_9PLEO</name>
<reference evidence="1 2" key="1">
    <citation type="submission" date="2021-02" db="EMBL/GenBank/DDBJ databases">
        <title>Genome assembly of Pseudopithomyces chartarum.</title>
        <authorList>
            <person name="Jauregui R."/>
            <person name="Singh J."/>
            <person name="Voisey C."/>
        </authorList>
    </citation>
    <scope>NUCLEOTIDE SEQUENCE [LARGE SCALE GENOMIC DNA]</scope>
    <source>
        <strain evidence="1 2">AGR01</strain>
    </source>
</reference>
<evidence type="ECO:0008006" key="3">
    <source>
        <dbReference type="Google" id="ProtNLM"/>
    </source>
</evidence>
<dbReference type="EMBL" id="WVTA01000013">
    <property type="protein sequence ID" value="KAK3202755.1"/>
    <property type="molecule type" value="Genomic_DNA"/>
</dbReference>
<dbReference type="InterPro" id="IPR051710">
    <property type="entry name" value="Phosphatase_SH3-domain"/>
</dbReference>
<organism evidence="1 2">
    <name type="scientific">Pseudopithomyces chartarum</name>
    <dbReference type="NCBI Taxonomy" id="1892770"/>
    <lineage>
        <taxon>Eukaryota</taxon>
        <taxon>Fungi</taxon>
        <taxon>Dikarya</taxon>
        <taxon>Ascomycota</taxon>
        <taxon>Pezizomycotina</taxon>
        <taxon>Dothideomycetes</taxon>
        <taxon>Pleosporomycetidae</taxon>
        <taxon>Pleosporales</taxon>
        <taxon>Massarineae</taxon>
        <taxon>Didymosphaeriaceae</taxon>
        <taxon>Pseudopithomyces</taxon>
    </lineage>
</organism>
<dbReference type="Proteomes" id="UP001280581">
    <property type="component" value="Unassembled WGS sequence"/>
</dbReference>
<dbReference type="Pfam" id="PF00300">
    <property type="entry name" value="His_Phos_1"/>
    <property type="match status" value="1"/>
</dbReference>
<keyword evidence="2" id="KW-1185">Reference proteome</keyword>
<sequence>MIETIYIVRHAFRSNWDVNPQTGVYTANTRTPTGIPTDPALAAHGVDQAAELANHLCAIHPPIDRVYSSPFYRCLQTLKPATDRLFKEGRAGGKIRIDRGVGEFFGRADFEHPTPPDLEILNRHFQSLDQDYVSVHIPTAKGEWLKELHERVTKALSKIITDLDNDPEQPKTVLICTHAATMIAAGRALTGIVPIDLNEDDFQCYTASLSKYVRRNVGLNSEVAGSWDCVINSDTSYLSAGAERGWKFNGEESFVAFPEDAQQDTESPKL</sequence>
<evidence type="ECO:0000313" key="2">
    <source>
        <dbReference type="Proteomes" id="UP001280581"/>
    </source>
</evidence>
<dbReference type="PANTHER" id="PTHR16469">
    <property type="entry name" value="UBIQUITIN-ASSOCIATED AND SH3 DOMAIN-CONTAINING BA-RELATED"/>
    <property type="match status" value="1"/>
</dbReference>
<dbReference type="InterPro" id="IPR013078">
    <property type="entry name" value="His_Pase_superF_clade-1"/>
</dbReference>
<protein>
    <recommendedName>
        <fullName evidence="3">Phosphoglycerate mutase family protein</fullName>
    </recommendedName>
</protein>